<dbReference type="InParanoid" id="A0A077ZYR0"/>
<feature type="region of interest" description="Disordered" evidence="1">
    <location>
        <begin position="324"/>
        <end position="398"/>
    </location>
</feature>
<gene>
    <name evidence="2" type="primary">Contig11897.g12731</name>
    <name evidence="2" type="ORF">STYLEM_3735</name>
</gene>
<dbReference type="Gene3D" id="2.120.10.80">
    <property type="entry name" value="Kelch-type beta propeller"/>
    <property type="match status" value="1"/>
</dbReference>
<dbReference type="AlphaFoldDB" id="A0A077ZYR0"/>
<evidence type="ECO:0000313" key="2">
    <source>
        <dbReference type="EMBL" id="CDW74752.1"/>
    </source>
</evidence>
<accession>A0A077ZYR0</accession>
<name>A0A077ZYR0_STYLE</name>
<keyword evidence="3" id="KW-1185">Reference proteome</keyword>
<organism evidence="2 3">
    <name type="scientific">Stylonychia lemnae</name>
    <name type="common">Ciliate</name>
    <dbReference type="NCBI Taxonomy" id="5949"/>
    <lineage>
        <taxon>Eukaryota</taxon>
        <taxon>Sar</taxon>
        <taxon>Alveolata</taxon>
        <taxon>Ciliophora</taxon>
        <taxon>Intramacronucleata</taxon>
        <taxon>Spirotrichea</taxon>
        <taxon>Stichotrichia</taxon>
        <taxon>Sporadotrichida</taxon>
        <taxon>Oxytrichidae</taxon>
        <taxon>Stylonychinae</taxon>
        <taxon>Stylonychia</taxon>
    </lineage>
</organism>
<dbReference type="OrthoDB" id="191037at2759"/>
<protein>
    <submittedName>
        <fullName evidence="2">Kelch motif family protein</fullName>
    </submittedName>
</protein>
<dbReference type="Proteomes" id="UP000039865">
    <property type="component" value="Unassembled WGS sequence"/>
</dbReference>
<evidence type="ECO:0000256" key="1">
    <source>
        <dbReference type="SAM" id="MobiDB-lite"/>
    </source>
</evidence>
<reference evidence="2 3" key="1">
    <citation type="submission" date="2014-06" db="EMBL/GenBank/DDBJ databases">
        <authorList>
            <person name="Swart Estienne"/>
        </authorList>
    </citation>
    <scope>NUCLEOTIDE SEQUENCE [LARGE SCALE GENOMIC DNA]</scope>
    <source>
        <strain evidence="2 3">130c</strain>
    </source>
</reference>
<dbReference type="InterPro" id="IPR015915">
    <property type="entry name" value="Kelch-typ_b-propeller"/>
</dbReference>
<proteinExistence type="predicted"/>
<dbReference type="SMART" id="SM00612">
    <property type="entry name" value="Kelch"/>
    <property type="match status" value="1"/>
</dbReference>
<evidence type="ECO:0000313" key="3">
    <source>
        <dbReference type="Proteomes" id="UP000039865"/>
    </source>
</evidence>
<sequence length="516" mass="60218">MMTQSIHSILVILPDITKSQCIHVILEYLSNRIDLPMDPQFLQIDQRSKEIRVFMVNKQTQAQPEWRKVVLADSCNYLQDKSKFDTIDVFANQSLKIITTSEFGGRYFLCGAQRISSIRGKSPCYEYKQSMIIKRADMKNIRMYFSLVCLTKYDKLFDYSYQRDTSDGLDFGNSPRNETDYIVARNCYYQNRVKHQYLYAIGGKGINVVMKSIEKYDIERDEWSELKIQLNNERAFASALSFANRYIYIIGGTTNTDCLEIIDTDKENETLRCTLVLLNLNSYQPWFKEILLPIDSEGIIKFCGLENINAQLELDSNQGDQFENYTENDNENYNEIDNINMVGGDYADEDEEDKYEIEQQSENEDDVANEDVDEQYSAEGSKKSLNESQSEDDSLHSMNQNSKKIVEQFMIIGNYYKTNQIKQLYRFNIRDSSVHQIDVDNNQNDDFSVNSSSMRINSNLQMPFVFDAFFHQYYLKSKQDENSYYVMGENKIHRINFVDKSWDTIASGSCEPRNQC</sequence>
<dbReference type="SUPFAM" id="SSF117281">
    <property type="entry name" value="Kelch motif"/>
    <property type="match status" value="1"/>
</dbReference>
<dbReference type="InterPro" id="IPR006652">
    <property type="entry name" value="Kelch_1"/>
</dbReference>
<feature type="compositionally biased region" description="Acidic residues" evidence="1">
    <location>
        <begin position="346"/>
        <end position="376"/>
    </location>
</feature>
<dbReference type="EMBL" id="CCKQ01003627">
    <property type="protein sequence ID" value="CDW74752.1"/>
    <property type="molecule type" value="Genomic_DNA"/>
</dbReference>